<dbReference type="InterPro" id="IPR037401">
    <property type="entry name" value="SnoaL-like"/>
</dbReference>
<organism evidence="2 3">
    <name type="scientific">Streptomyces fuscichromogenes</name>
    <dbReference type="NCBI Taxonomy" id="1324013"/>
    <lineage>
        <taxon>Bacteria</taxon>
        <taxon>Bacillati</taxon>
        <taxon>Actinomycetota</taxon>
        <taxon>Actinomycetes</taxon>
        <taxon>Kitasatosporales</taxon>
        <taxon>Streptomycetaceae</taxon>
        <taxon>Streptomyces</taxon>
    </lineage>
</organism>
<sequence length="140" mass="15732">MPETAQMDARQAAERFVRVWERGWAAHDVEALLALYAEDCVHRSMPFREPHRGRDELAAYLRWSFEAERVTDVRFSAPLVGPDGVAAAEFRVRSEEGGAAATLAGCVFARFDARGLAVETRDYWHSADGHREPAGRLFLL</sequence>
<evidence type="ECO:0000313" key="3">
    <source>
        <dbReference type="Proteomes" id="UP000653411"/>
    </source>
</evidence>
<dbReference type="Proteomes" id="UP000653411">
    <property type="component" value="Unassembled WGS sequence"/>
</dbReference>
<evidence type="ECO:0000259" key="1">
    <source>
        <dbReference type="Pfam" id="PF12680"/>
    </source>
</evidence>
<dbReference type="Gene3D" id="3.10.450.50">
    <property type="match status" value="1"/>
</dbReference>
<gene>
    <name evidence="2" type="ORF">GCM10011578_035470</name>
</gene>
<dbReference type="EMBL" id="BMML01000007">
    <property type="protein sequence ID" value="GGN09932.1"/>
    <property type="molecule type" value="Genomic_DNA"/>
</dbReference>
<accession>A0A917XCZ6</accession>
<keyword evidence="3" id="KW-1185">Reference proteome</keyword>
<name>A0A917XCZ6_9ACTN</name>
<reference evidence="2" key="1">
    <citation type="journal article" date="2014" name="Int. J. Syst. Evol. Microbiol.">
        <title>Complete genome sequence of Corynebacterium casei LMG S-19264T (=DSM 44701T), isolated from a smear-ripened cheese.</title>
        <authorList>
            <consortium name="US DOE Joint Genome Institute (JGI-PGF)"/>
            <person name="Walter F."/>
            <person name="Albersmeier A."/>
            <person name="Kalinowski J."/>
            <person name="Ruckert C."/>
        </authorList>
    </citation>
    <scope>NUCLEOTIDE SEQUENCE</scope>
    <source>
        <strain evidence="2">CGMCC 4.7110</strain>
    </source>
</reference>
<dbReference type="InterPro" id="IPR032710">
    <property type="entry name" value="NTF2-like_dom_sf"/>
</dbReference>
<evidence type="ECO:0000313" key="2">
    <source>
        <dbReference type="EMBL" id="GGN09932.1"/>
    </source>
</evidence>
<reference evidence="2" key="2">
    <citation type="submission" date="2020-09" db="EMBL/GenBank/DDBJ databases">
        <authorList>
            <person name="Sun Q."/>
            <person name="Zhou Y."/>
        </authorList>
    </citation>
    <scope>NUCLEOTIDE SEQUENCE</scope>
    <source>
        <strain evidence="2">CGMCC 4.7110</strain>
    </source>
</reference>
<protein>
    <recommendedName>
        <fullName evidence="1">SnoaL-like domain-containing protein</fullName>
    </recommendedName>
</protein>
<feature type="domain" description="SnoaL-like" evidence="1">
    <location>
        <begin position="20"/>
        <end position="119"/>
    </location>
</feature>
<dbReference type="AlphaFoldDB" id="A0A917XCZ6"/>
<dbReference type="Pfam" id="PF12680">
    <property type="entry name" value="SnoaL_2"/>
    <property type="match status" value="1"/>
</dbReference>
<proteinExistence type="predicted"/>
<dbReference type="SUPFAM" id="SSF54427">
    <property type="entry name" value="NTF2-like"/>
    <property type="match status" value="1"/>
</dbReference>
<comment type="caution">
    <text evidence="2">The sequence shown here is derived from an EMBL/GenBank/DDBJ whole genome shotgun (WGS) entry which is preliminary data.</text>
</comment>